<feature type="region of interest" description="Disordered" evidence="5">
    <location>
        <begin position="145"/>
        <end position="172"/>
    </location>
</feature>
<accession>A0ABD6C847</accession>
<dbReference type="Proteomes" id="UP001597119">
    <property type="component" value="Unassembled WGS sequence"/>
</dbReference>
<dbReference type="InterPro" id="IPR002142">
    <property type="entry name" value="Peptidase_S49"/>
</dbReference>
<proteinExistence type="inferred from homology"/>
<evidence type="ECO:0000313" key="8">
    <source>
        <dbReference type="EMBL" id="MFD1585432.1"/>
    </source>
</evidence>
<keyword evidence="9" id="KW-1185">Reference proteome</keyword>
<organism evidence="8 9">
    <name type="scientific">Halorientalis brevis</name>
    <dbReference type="NCBI Taxonomy" id="1126241"/>
    <lineage>
        <taxon>Archaea</taxon>
        <taxon>Methanobacteriati</taxon>
        <taxon>Methanobacteriota</taxon>
        <taxon>Stenosarchaea group</taxon>
        <taxon>Halobacteria</taxon>
        <taxon>Halobacteriales</taxon>
        <taxon>Haloarculaceae</taxon>
        <taxon>Halorientalis</taxon>
    </lineage>
</organism>
<evidence type="ECO:0000256" key="3">
    <source>
        <dbReference type="ARBA" id="ARBA00022801"/>
    </source>
</evidence>
<evidence type="ECO:0000256" key="5">
    <source>
        <dbReference type="SAM" id="MobiDB-lite"/>
    </source>
</evidence>
<protein>
    <submittedName>
        <fullName evidence="8">S49 family peptidase</fullName>
        <ecNumber evidence="8">3.4.21.-</ecNumber>
    </submittedName>
</protein>
<evidence type="ECO:0000256" key="1">
    <source>
        <dbReference type="ARBA" id="ARBA00008683"/>
    </source>
</evidence>
<feature type="transmembrane region" description="Helical" evidence="6">
    <location>
        <begin position="12"/>
        <end position="35"/>
    </location>
</feature>
<keyword evidence="2" id="KW-0645">Protease</keyword>
<evidence type="ECO:0000256" key="2">
    <source>
        <dbReference type="ARBA" id="ARBA00022670"/>
    </source>
</evidence>
<keyword evidence="4" id="KW-0720">Serine protease</keyword>
<dbReference type="SUPFAM" id="SSF52096">
    <property type="entry name" value="ClpP/crotonase"/>
    <property type="match status" value="1"/>
</dbReference>
<dbReference type="PANTHER" id="PTHR42987:SF4">
    <property type="entry name" value="PROTEASE SOHB-RELATED"/>
    <property type="match status" value="1"/>
</dbReference>
<feature type="domain" description="Peptidase S49" evidence="7">
    <location>
        <begin position="102"/>
        <end position="143"/>
    </location>
</feature>
<keyword evidence="6" id="KW-0472">Membrane</keyword>
<feature type="domain" description="Peptidase S49" evidence="7">
    <location>
        <begin position="163"/>
        <end position="238"/>
    </location>
</feature>
<dbReference type="Gene3D" id="3.90.226.10">
    <property type="entry name" value="2-enoyl-CoA Hydratase, Chain A, domain 1"/>
    <property type="match status" value="1"/>
</dbReference>
<feature type="compositionally biased region" description="Polar residues" evidence="5">
    <location>
        <begin position="156"/>
        <end position="169"/>
    </location>
</feature>
<dbReference type="CDD" id="cd07023">
    <property type="entry name" value="S49_Sppa_N_C"/>
    <property type="match status" value="1"/>
</dbReference>
<dbReference type="AlphaFoldDB" id="A0ABD6C847"/>
<dbReference type="GO" id="GO:0006508">
    <property type="term" value="P:proteolysis"/>
    <property type="evidence" value="ECO:0007669"/>
    <property type="project" value="UniProtKB-KW"/>
</dbReference>
<evidence type="ECO:0000313" key="9">
    <source>
        <dbReference type="Proteomes" id="UP001597119"/>
    </source>
</evidence>
<evidence type="ECO:0000256" key="6">
    <source>
        <dbReference type="SAM" id="Phobius"/>
    </source>
</evidence>
<keyword evidence="6" id="KW-1133">Transmembrane helix</keyword>
<keyword evidence="6" id="KW-0812">Transmembrane</keyword>
<comment type="similarity">
    <text evidence="1">Belongs to the peptidase S49 family.</text>
</comment>
<reference evidence="8 9" key="1">
    <citation type="journal article" date="2019" name="Int. J. Syst. Evol. Microbiol.">
        <title>The Global Catalogue of Microorganisms (GCM) 10K type strain sequencing project: providing services to taxonomists for standard genome sequencing and annotation.</title>
        <authorList>
            <consortium name="The Broad Institute Genomics Platform"/>
            <consortium name="The Broad Institute Genome Sequencing Center for Infectious Disease"/>
            <person name="Wu L."/>
            <person name="Ma J."/>
        </authorList>
    </citation>
    <scope>NUCLEOTIDE SEQUENCE [LARGE SCALE GENOMIC DNA]</scope>
    <source>
        <strain evidence="8 9">CGMCC 1.12125</strain>
    </source>
</reference>
<dbReference type="GO" id="GO:0008236">
    <property type="term" value="F:serine-type peptidase activity"/>
    <property type="evidence" value="ECO:0007669"/>
    <property type="project" value="UniProtKB-KW"/>
</dbReference>
<comment type="caution">
    <text evidence="8">The sequence shown here is derived from an EMBL/GenBank/DDBJ whole genome shotgun (WGS) entry which is preliminary data.</text>
</comment>
<dbReference type="EMBL" id="JBHUDJ010000001">
    <property type="protein sequence ID" value="MFD1585432.1"/>
    <property type="molecule type" value="Genomic_DNA"/>
</dbReference>
<sequence length="304" mass="31609">MKPDSPSLLDRLGGPLVVFAVIGMLVGGALVPYAWNAATASDGTVAVIEVHGLITEDTATTAVDDLREARRNESIEAVVLDVNTRGGLASSSEQLYLAVKRTEQQMPVAVSVTGMAASGGYYTSAPADKIFVSPATVVGSIGVKGPVPPQGAPDGQITTGPDKSTSATQAEARRRVETMRRAFVGAVFEERGEKLELSRTELSHAKVYSGTRGVELGLADGVGGLDAAINYAAEQAELSDYQTARMRSPAQSPLSQLGLNASGASGAERLNATDLETGRYYMVYGQLNAPTAADTTEVTSNATN</sequence>
<gene>
    <name evidence="8" type="ORF">ACFR9U_00435</name>
</gene>
<evidence type="ECO:0000256" key="4">
    <source>
        <dbReference type="ARBA" id="ARBA00022825"/>
    </source>
</evidence>
<dbReference type="InterPro" id="IPR029045">
    <property type="entry name" value="ClpP/crotonase-like_dom_sf"/>
</dbReference>
<dbReference type="InterPro" id="IPR047272">
    <property type="entry name" value="S49_SppA_C"/>
</dbReference>
<dbReference type="EC" id="3.4.21.-" evidence="8"/>
<dbReference type="Pfam" id="PF01343">
    <property type="entry name" value="Peptidase_S49"/>
    <property type="match status" value="2"/>
</dbReference>
<dbReference type="RefSeq" id="WP_247377747.1">
    <property type="nucleotide sequence ID" value="NZ_JALLGV010000004.1"/>
</dbReference>
<dbReference type="PANTHER" id="PTHR42987">
    <property type="entry name" value="PEPTIDASE S49"/>
    <property type="match status" value="1"/>
</dbReference>
<keyword evidence="3 8" id="KW-0378">Hydrolase</keyword>
<name>A0ABD6C847_9EURY</name>
<evidence type="ECO:0000259" key="7">
    <source>
        <dbReference type="Pfam" id="PF01343"/>
    </source>
</evidence>